<evidence type="ECO:0000313" key="2">
    <source>
        <dbReference type="Proteomes" id="UP001152798"/>
    </source>
</evidence>
<name>A0A9P0HDJ3_NEZVI</name>
<protein>
    <submittedName>
        <fullName evidence="1">Uncharacterized protein</fullName>
    </submittedName>
</protein>
<sequence>MLHNNNTSITYYLSARKKKKRSNTRTSPYFDLHKTLRQTIVIPERWSEE</sequence>
<proteinExistence type="predicted"/>
<accession>A0A9P0HDJ3</accession>
<gene>
    <name evidence="1" type="ORF">NEZAVI_LOCUS9280</name>
</gene>
<reference evidence="1" key="1">
    <citation type="submission" date="2022-01" db="EMBL/GenBank/DDBJ databases">
        <authorList>
            <person name="King R."/>
        </authorList>
    </citation>
    <scope>NUCLEOTIDE SEQUENCE</scope>
</reference>
<evidence type="ECO:0000313" key="1">
    <source>
        <dbReference type="EMBL" id="CAH1399937.1"/>
    </source>
</evidence>
<dbReference type="Proteomes" id="UP001152798">
    <property type="component" value="Chromosome 4"/>
</dbReference>
<keyword evidence="2" id="KW-1185">Reference proteome</keyword>
<dbReference type="EMBL" id="OV725080">
    <property type="protein sequence ID" value="CAH1399937.1"/>
    <property type="molecule type" value="Genomic_DNA"/>
</dbReference>
<organism evidence="1 2">
    <name type="scientific">Nezara viridula</name>
    <name type="common">Southern green stink bug</name>
    <name type="synonym">Cimex viridulus</name>
    <dbReference type="NCBI Taxonomy" id="85310"/>
    <lineage>
        <taxon>Eukaryota</taxon>
        <taxon>Metazoa</taxon>
        <taxon>Ecdysozoa</taxon>
        <taxon>Arthropoda</taxon>
        <taxon>Hexapoda</taxon>
        <taxon>Insecta</taxon>
        <taxon>Pterygota</taxon>
        <taxon>Neoptera</taxon>
        <taxon>Paraneoptera</taxon>
        <taxon>Hemiptera</taxon>
        <taxon>Heteroptera</taxon>
        <taxon>Panheteroptera</taxon>
        <taxon>Pentatomomorpha</taxon>
        <taxon>Pentatomoidea</taxon>
        <taxon>Pentatomidae</taxon>
        <taxon>Pentatominae</taxon>
        <taxon>Nezara</taxon>
    </lineage>
</organism>
<dbReference type="AlphaFoldDB" id="A0A9P0HDJ3"/>